<protein>
    <submittedName>
        <fullName evidence="1">Uncharacterized protein</fullName>
    </submittedName>
</protein>
<evidence type="ECO:0000313" key="1">
    <source>
        <dbReference type="EMBL" id="GEN80349.1"/>
    </source>
</evidence>
<dbReference type="EMBL" id="BJYK01000006">
    <property type="protein sequence ID" value="GEN80349.1"/>
    <property type="molecule type" value="Genomic_DNA"/>
</dbReference>
<evidence type="ECO:0000313" key="2">
    <source>
        <dbReference type="Proteomes" id="UP000321484"/>
    </source>
</evidence>
<dbReference type="Proteomes" id="UP000321484">
    <property type="component" value="Unassembled WGS sequence"/>
</dbReference>
<proteinExistence type="predicted"/>
<sequence>MLPGDGDEPDAVAGQDEVVLHGREGIADEASWFALTRALTYPRYMTANSPCLG</sequence>
<reference evidence="1 2" key="1">
    <citation type="submission" date="2019-07" db="EMBL/GenBank/DDBJ databases">
        <title>Whole genome shotgun sequence of Actinotalea fermentans NBRC 105374.</title>
        <authorList>
            <person name="Hosoyama A."/>
            <person name="Uohara A."/>
            <person name="Ohji S."/>
            <person name="Ichikawa N."/>
        </authorList>
    </citation>
    <scope>NUCLEOTIDE SEQUENCE [LARGE SCALE GENOMIC DNA]</scope>
    <source>
        <strain evidence="1 2">NBRC 105374</strain>
    </source>
</reference>
<keyword evidence="2" id="KW-1185">Reference proteome</keyword>
<organism evidence="1 2">
    <name type="scientific">Actinotalea fermentans</name>
    <dbReference type="NCBI Taxonomy" id="43671"/>
    <lineage>
        <taxon>Bacteria</taxon>
        <taxon>Bacillati</taxon>
        <taxon>Actinomycetota</taxon>
        <taxon>Actinomycetes</taxon>
        <taxon>Micrococcales</taxon>
        <taxon>Cellulomonadaceae</taxon>
        <taxon>Actinotalea</taxon>
    </lineage>
</organism>
<name>A0A511YYT0_9CELL</name>
<dbReference type="AlphaFoldDB" id="A0A511YYT0"/>
<accession>A0A511YYT0</accession>
<gene>
    <name evidence="1" type="ORF">AFE02nite_20830</name>
</gene>
<comment type="caution">
    <text evidence="1">The sequence shown here is derived from an EMBL/GenBank/DDBJ whole genome shotgun (WGS) entry which is preliminary data.</text>
</comment>